<keyword evidence="3" id="KW-1185">Reference proteome</keyword>
<organism evidence="2 3">
    <name type="scientific">Caerostris extrusa</name>
    <name type="common">Bark spider</name>
    <name type="synonym">Caerostris bankana</name>
    <dbReference type="NCBI Taxonomy" id="172846"/>
    <lineage>
        <taxon>Eukaryota</taxon>
        <taxon>Metazoa</taxon>
        <taxon>Ecdysozoa</taxon>
        <taxon>Arthropoda</taxon>
        <taxon>Chelicerata</taxon>
        <taxon>Arachnida</taxon>
        <taxon>Araneae</taxon>
        <taxon>Araneomorphae</taxon>
        <taxon>Entelegynae</taxon>
        <taxon>Araneoidea</taxon>
        <taxon>Araneidae</taxon>
        <taxon>Caerostris</taxon>
    </lineage>
</organism>
<name>A0AAV4NV64_CAEEX</name>
<feature type="region of interest" description="Disordered" evidence="1">
    <location>
        <begin position="1"/>
        <end position="26"/>
    </location>
</feature>
<proteinExistence type="predicted"/>
<evidence type="ECO:0000313" key="3">
    <source>
        <dbReference type="Proteomes" id="UP001054945"/>
    </source>
</evidence>
<dbReference type="AlphaFoldDB" id="A0AAV4NV64"/>
<gene>
    <name evidence="2" type="ORF">CEXT_84601</name>
</gene>
<protein>
    <submittedName>
        <fullName evidence="2">Uncharacterized protein</fullName>
    </submittedName>
</protein>
<evidence type="ECO:0000313" key="2">
    <source>
        <dbReference type="EMBL" id="GIX87861.1"/>
    </source>
</evidence>
<accession>A0AAV4NV64</accession>
<dbReference type="Proteomes" id="UP001054945">
    <property type="component" value="Unassembled WGS sequence"/>
</dbReference>
<dbReference type="EMBL" id="BPLR01003716">
    <property type="protein sequence ID" value="GIX87861.1"/>
    <property type="molecule type" value="Genomic_DNA"/>
</dbReference>
<evidence type="ECO:0000256" key="1">
    <source>
        <dbReference type="SAM" id="MobiDB-lite"/>
    </source>
</evidence>
<sequence length="102" mass="11919">MGEKQSEPSQVKQASGPRPLSPSTGQRRLLSEGRVLMVCKHGERFEESIRQACSRWRSFGTPVTHWGKFRWLRENWSKYRHLNLGIIMLRYFGKGLNEVKCL</sequence>
<reference evidence="2 3" key="1">
    <citation type="submission" date="2021-06" db="EMBL/GenBank/DDBJ databases">
        <title>Caerostris extrusa draft genome.</title>
        <authorList>
            <person name="Kono N."/>
            <person name="Arakawa K."/>
        </authorList>
    </citation>
    <scope>NUCLEOTIDE SEQUENCE [LARGE SCALE GENOMIC DNA]</scope>
</reference>
<comment type="caution">
    <text evidence="2">The sequence shown here is derived from an EMBL/GenBank/DDBJ whole genome shotgun (WGS) entry which is preliminary data.</text>
</comment>